<evidence type="ECO:0000313" key="3">
    <source>
        <dbReference type="Proteomes" id="UP001185069"/>
    </source>
</evidence>
<sequence length="120" mass="13222">MNFSQETAQHLTAIIQAQRPAWTINGIMKALQALAHSHTPGQALDQALNAAKDQQAKTPAAIIFDQYRHQNRATKPGTQPACEDHEGETAHNCRCCIADEKLGQRPREARGKHHDPGDPK</sequence>
<reference evidence="2 3" key="1">
    <citation type="submission" date="2023-07" db="EMBL/GenBank/DDBJ databases">
        <title>Sequencing the genomes of 1000 actinobacteria strains.</title>
        <authorList>
            <person name="Klenk H.-P."/>
        </authorList>
    </citation>
    <scope>NUCLEOTIDE SEQUENCE [LARGE SCALE GENOMIC DNA]</scope>
    <source>
        <strain evidence="2 3">DSM 14555</strain>
    </source>
</reference>
<comment type="caution">
    <text evidence="2">The sequence shown here is derived from an EMBL/GenBank/DDBJ whole genome shotgun (WGS) entry which is preliminary data.</text>
</comment>
<proteinExistence type="predicted"/>
<keyword evidence="3" id="KW-1185">Reference proteome</keyword>
<gene>
    <name evidence="2" type="ORF">JOE69_001123</name>
</gene>
<feature type="region of interest" description="Disordered" evidence="1">
    <location>
        <begin position="101"/>
        <end position="120"/>
    </location>
</feature>
<dbReference type="Proteomes" id="UP001185069">
    <property type="component" value="Unassembled WGS sequence"/>
</dbReference>
<dbReference type="EMBL" id="JAVDQF010000001">
    <property type="protein sequence ID" value="MDR6268885.1"/>
    <property type="molecule type" value="Genomic_DNA"/>
</dbReference>
<organism evidence="2 3">
    <name type="scientific">Arthrobacter russicus</name>
    <dbReference type="NCBI Taxonomy" id="172040"/>
    <lineage>
        <taxon>Bacteria</taxon>
        <taxon>Bacillati</taxon>
        <taxon>Actinomycetota</taxon>
        <taxon>Actinomycetes</taxon>
        <taxon>Micrococcales</taxon>
        <taxon>Micrococcaceae</taxon>
        <taxon>Arthrobacter</taxon>
    </lineage>
</organism>
<dbReference type="RefSeq" id="WP_309796800.1">
    <property type="nucleotide sequence ID" value="NZ_BAAAHY010000006.1"/>
</dbReference>
<name>A0ABU1J9R4_9MICC</name>
<evidence type="ECO:0000256" key="1">
    <source>
        <dbReference type="SAM" id="MobiDB-lite"/>
    </source>
</evidence>
<evidence type="ECO:0000313" key="2">
    <source>
        <dbReference type="EMBL" id="MDR6268885.1"/>
    </source>
</evidence>
<protein>
    <submittedName>
        <fullName evidence="2">Uncharacterized protein</fullName>
    </submittedName>
</protein>
<accession>A0ABU1J9R4</accession>